<organism evidence="2 3">
    <name type="scientific">Microbacterium esteraromaticum</name>
    <dbReference type="NCBI Taxonomy" id="57043"/>
    <lineage>
        <taxon>Bacteria</taxon>
        <taxon>Bacillati</taxon>
        <taxon>Actinomycetota</taxon>
        <taxon>Actinomycetes</taxon>
        <taxon>Micrococcales</taxon>
        <taxon>Microbacteriaceae</taxon>
        <taxon>Microbacterium</taxon>
    </lineage>
</organism>
<sequence length="113" mass="12699">MPSRSRATSAASVHLQKAHIVSMLLLTDERQHTSSHPPDTDGREVFSIPDRERQQQLPLADRLRLNIALWLLGQHTVEGGAPSAPELCDPQRRAIDERTAMTILSYGIQRRLL</sequence>
<dbReference type="EMBL" id="FUKO01000006">
    <property type="protein sequence ID" value="SJN18216.1"/>
    <property type="molecule type" value="Genomic_DNA"/>
</dbReference>
<protein>
    <submittedName>
        <fullName evidence="2">Uncharacterized protein</fullName>
    </submittedName>
</protein>
<name>A0A1R4IEP7_9MICO</name>
<evidence type="ECO:0000256" key="1">
    <source>
        <dbReference type="SAM" id="MobiDB-lite"/>
    </source>
</evidence>
<proteinExistence type="predicted"/>
<reference evidence="2 3" key="1">
    <citation type="submission" date="2017-02" db="EMBL/GenBank/DDBJ databases">
        <authorList>
            <person name="Peterson S.W."/>
        </authorList>
    </citation>
    <scope>NUCLEOTIDE SEQUENCE [LARGE SCALE GENOMIC DNA]</scope>
    <source>
        <strain evidence="2 3">B Mb 05.01</strain>
    </source>
</reference>
<dbReference type="AlphaFoldDB" id="A0A1R4IEP7"/>
<evidence type="ECO:0000313" key="3">
    <source>
        <dbReference type="Proteomes" id="UP000196320"/>
    </source>
</evidence>
<dbReference type="Proteomes" id="UP000196320">
    <property type="component" value="Unassembled WGS sequence"/>
</dbReference>
<evidence type="ECO:0000313" key="2">
    <source>
        <dbReference type="EMBL" id="SJN18216.1"/>
    </source>
</evidence>
<feature type="compositionally biased region" description="Basic and acidic residues" evidence="1">
    <location>
        <begin position="27"/>
        <end position="54"/>
    </location>
</feature>
<gene>
    <name evidence="2" type="ORF">FM104_01705</name>
</gene>
<accession>A0A1R4IEP7</accession>
<keyword evidence="3" id="KW-1185">Reference proteome</keyword>
<feature type="region of interest" description="Disordered" evidence="1">
    <location>
        <begin position="26"/>
        <end position="55"/>
    </location>
</feature>